<dbReference type="Proteomes" id="UP000621455">
    <property type="component" value="Unassembled WGS sequence"/>
</dbReference>
<proteinExistence type="predicted"/>
<accession>A0ABX0NJT5</accession>
<gene>
    <name evidence="1" type="ORF">F2P44_30830</name>
</gene>
<comment type="caution">
    <text evidence="1">The sequence shown here is derived from an EMBL/GenBank/DDBJ whole genome shotgun (WGS) entry which is preliminary data.</text>
</comment>
<evidence type="ECO:0000313" key="2">
    <source>
        <dbReference type="Proteomes" id="UP000621455"/>
    </source>
</evidence>
<evidence type="ECO:0000313" key="1">
    <source>
        <dbReference type="EMBL" id="NHZ83630.1"/>
    </source>
</evidence>
<name>A0ABX0NJT5_9BURK</name>
<organism evidence="1 2">
    <name type="scientific">Massilia frigida</name>
    <dbReference type="NCBI Taxonomy" id="2609281"/>
    <lineage>
        <taxon>Bacteria</taxon>
        <taxon>Pseudomonadati</taxon>
        <taxon>Pseudomonadota</taxon>
        <taxon>Betaproteobacteria</taxon>
        <taxon>Burkholderiales</taxon>
        <taxon>Oxalobacteraceae</taxon>
        <taxon>Telluria group</taxon>
        <taxon>Massilia</taxon>
    </lineage>
</organism>
<evidence type="ECO:0008006" key="3">
    <source>
        <dbReference type="Google" id="ProtNLM"/>
    </source>
</evidence>
<protein>
    <recommendedName>
        <fullName evidence="3">HEAT repeat domain-containing protein</fullName>
    </recommendedName>
</protein>
<dbReference type="EMBL" id="WHJG01000057">
    <property type="protein sequence ID" value="NHZ83630.1"/>
    <property type="molecule type" value="Genomic_DNA"/>
</dbReference>
<sequence length="444" mass="48560">MTSTEIPRIGHRLPPLAGLLDDTLDQALRARQRRVMMENSASGNLGALRVPDRALDRLLQTAALYGTDAARQLDAAIDSNTSDRKAAAVFFRIALAVQMHDPDFCNLAARFSGEFAKAVHDASWFYPVPVGPFSDNVEHIVSLFKVSADASELHKLAVELAGRRDVKALGDDISRLLDNDNLSKHAALALARMGHGSDAVRSIIREAVESDDTHGHKTAIDMLSADPRLASDAVLSLAITKDIEGSEIAWAISAYREPRRTFLHAMTLAPSRESLVLRVVAVTGYIEGIIRACATMSGAEGPISPEQADVLEITLGEVPEEARRVPNDRNAKTKALREIVLRVCRESHVAVCNDADLGGWNIDEILSNPEQTSEIRFRNGLPVKGEVPVLGKAVLEVTHATRQWFYTERAASGQHVFALSPFDVARRQELALMVSEFADEMRPK</sequence>
<dbReference type="RefSeq" id="WP_167093498.1">
    <property type="nucleotide sequence ID" value="NZ_WHJG01000057.1"/>
</dbReference>
<reference evidence="1 2" key="1">
    <citation type="submission" date="2019-10" db="EMBL/GenBank/DDBJ databases">
        <title>Taxonomy of Antarctic Massilia spp.: description of Massilia rubra sp. nov., Massilia aquatica sp. nov., Massilia mucilaginosa sp. nov., Massilia frigida sp. nov. isolated from streams, lakes and regoliths.</title>
        <authorList>
            <person name="Holochova P."/>
            <person name="Sedlacek I."/>
            <person name="Kralova S."/>
            <person name="Maslanova I."/>
            <person name="Busse H.-J."/>
            <person name="Stankova E."/>
            <person name="Vrbovska V."/>
            <person name="Kovarovic V."/>
            <person name="Bartak M."/>
            <person name="Svec P."/>
            <person name="Pantucek R."/>
        </authorList>
    </citation>
    <scope>NUCLEOTIDE SEQUENCE [LARGE SCALE GENOMIC DNA]</scope>
    <source>
        <strain evidence="1 2">CCM 8695</strain>
    </source>
</reference>
<keyword evidence="2" id="KW-1185">Reference proteome</keyword>